<evidence type="ECO:0000313" key="2">
    <source>
        <dbReference type="EMBL" id="EYF02738.1"/>
    </source>
</evidence>
<evidence type="ECO:0000256" key="1">
    <source>
        <dbReference type="SAM" id="MobiDB-lite"/>
    </source>
</evidence>
<protein>
    <submittedName>
        <fullName evidence="2">Uncharacterized protein</fullName>
    </submittedName>
</protein>
<feature type="region of interest" description="Disordered" evidence="1">
    <location>
        <begin position="1"/>
        <end position="25"/>
    </location>
</feature>
<organism evidence="2 3">
    <name type="scientific">Chondromyces apiculatus DSM 436</name>
    <dbReference type="NCBI Taxonomy" id="1192034"/>
    <lineage>
        <taxon>Bacteria</taxon>
        <taxon>Pseudomonadati</taxon>
        <taxon>Myxococcota</taxon>
        <taxon>Polyangia</taxon>
        <taxon>Polyangiales</taxon>
        <taxon>Polyangiaceae</taxon>
        <taxon>Chondromyces</taxon>
    </lineage>
</organism>
<reference evidence="2 3" key="1">
    <citation type="submission" date="2013-05" db="EMBL/GenBank/DDBJ databases">
        <title>Genome assembly of Chondromyces apiculatus DSM 436.</title>
        <authorList>
            <person name="Sharma G."/>
            <person name="Khatri I."/>
            <person name="Kaur C."/>
            <person name="Mayilraj S."/>
            <person name="Subramanian S."/>
        </authorList>
    </citation>
    <scope>NUCLEOTIDE SEQUENCE [LARGE SCALE GENOMIC DNA]</scope>
    <source>
        <strain evidence="2 3">DSM 436</strain>
    </source>
</reference>
<dbReference type="Proteomes" id="UP000019678">
    <property type="component" value="Unassembled WGS sequence"/>
</dbReference>
<dbReference type="EMBL" id="ASRX01000056">
    <property type="protein sequence ID" value="EYF02738.1"/>
    <property type="molecule type" value="Genomic_DNA"/>
</dbReference>
<sequence length="45" mass="4796">MVGEKGKAIHGWPPARSTVGSSAAQPLQLSHNAHHDCARHAAAWR</sequence>
<keyword evidence="3" id="KW-1185">Reference proteome</keyword>
<evidence type="ECO:0000313" key="3">
    <source>
        <dbReference type="Proteomes" id="UP000019678"/>
    </source>
</evidence>
<proteinExistence type="predicted"/>
<name>A0A017T0I6_9BACT</name>
<dbReference type="STRING" id="1192034.CAP_6628"/>
<comment type="caution">
    <text evidence="2">The sequence shown here is derived from an EMBL/GenBank/DDBJ whole genome shotgun (WGS) entry which is preliminary data.</text>
</comment>
<accession>A0A017T0I6</accession>
<dbReference type="AlphaFoldDB" id="A0A017T0I6"/>
<gene>
    <name evidence="2" type="ORF">CAP_6628</name>
</gene>